<dbReference type="PANTHER" id="PTHR24045:SF0">
    <property type="entry name" value="N-ACETYLGLUCOSAMINE-1-PHOSPHOTRANSFERASE SUBUNITS ALPHA_BETA"/>
    <property type="match status" value="1"/>
</dbReference>
<organism evidence="8 9">
    <name type="scientific">Ilumatobacter fluminis</name>
    <dbReference type="NCBI Taxonomy" id="467091"/>
    <lineage>
        <taxon>Bacteria</taxon>
        <taxon>Bacillati</taxon>
        <taxon>Actinomycetota</taxon>
        <taxon>Acidimicrobiia</taxon>
        <taxon>Acidimicrobiales</taxon>
        <taxon>Ilumatobacteraceae</taxon>
        <taxon>Ilumatobacter</taxon>
    </lineage>
</organism>
<evidence type="ECO:0000256" key="2">
    <source>
        <dbReference type="ARBA" id="ARBA00022679"/>
    </source>
</evidence>
<sequence length="473" mass="53167">MLDTSIRELAFATALDVVGVFQSAGLEPFVVDLSEGRVVLGLLADDRPAALRALAANAPGLLVEWTDRGRTGLDAAMRATRRVAVARRWCIFRPLAVGERSTGPESGVVVTFWALGPSGHHELVGTRGHERFDERSARTTEELDGCEFPGLVAFPVASDLRRLHEPVDLVYTWVDGADPEWRAAFRRTARECGRERSDPALDPARYRSRDELKYSLRSVWMNCGWVRQVYVVTAGQRPDWLADHEKVTVVDHRAIMPETALPTFNSHAIEASLHHIPGLSEHFVYLNDDMFVTRPTTAETFFHPNGLARVFMSGARVPGHEDEGMQAVDTAARRGRELLRARFGRVVADKQLHSPYPLRRSAMAEMDEEFSEAIERTRHSRFRSSTDVSTASSFAQHYAIATQRATFDEIASEYVHVESKRLGWHLDRIRLGDDIVTCCVNETADDGADSVERERRLAEFFEAMFPVPAPWER</sequence>
<evidence type="ECO:0000256" key="1">
    <source>
        <dbReference type="ARBA" id="ARBA00007583"/>
    </source>
</evidence>
<evidence type="ECO:0000259" key="6">
    <source>
        <dbReference type="Pfam" id="PF17102"/>
    </source>
</evidence>
<name>A0A4R7I2D6_9ACTN</name>
<dbReference type="Pfam" id="PF17103">
    <property type="entry name" value="Stealth_CR4"/>
    <property type="match status" value="1"/>
</dbReference>
<dbReference type="PANTHER" id="PTHR24045">
    <property type="match status" value="1"/>
</dbReference>
<evidence type="ECO:0000313" key="8">
    <source>
        <dbReference type="EMBL" id="TDT17304.1"/>
    </source>
</evidence>
<evidence type="ECO:0000256" key="3">
    <source>
        <dbReference type="ARBA" id="ARBA00023169"/>
    </source>
</evidence>
<dbReference type="InterPro" id="IPR047141">
    <property type="entry name" value="Stealth"/>
</dbReference>
<keyword evidence="2" id="KW-0808">Transferase</keyword>
<dbReference type="Pfam" id="PF17102">
    <property type="entry name" value="Stealth_CR3"/>
    <property type="match status" value="1"/>
</dbReference>
<evidence type="ECO:0000313" key="9">
    <source>
        <dbReference type="Proteomes" id="UP000294558"/>
    </source>
</evidence>
<feature type="domain" description="Stealth protein CR2 conserved region 2" evidence="4">
    <location>
        <begin position="205"/>
        <end position="308"/>
    </location>
</feature>
<dbReference type="Pfam" id="PF17101">
    <property type="entry name" value="Stealth_CR1"/>
    <property type="match status" value="1"/>
</dbReference>
<gene>
    <name evidence="8" type="ORF">BDK89_2912</name>
</gene>
<proteinExistence type="inferred from homology"/>
<dbReference type="Proteomes" id="UP000294558">
    <property type="component" value="Unassembled WGS sequence"/>
</dbReference>
<keyword evidence="9" id="KW-1185">Reference proteome</keyword>
<protein>
    <submittedName>
        <fullName evidence="8">Stealth-like protein</fullName>
    </submittedName>
</protein>
<dbReference type="InterPro" id="IPR021520">
    <property type="entry name" value="Stealth_CR2"/>
</dbReference>
<dbReference type="GO" id="GO:0016772">
    <property type="term" value="F:transferase activity, transferring phosphorus-containing groups"/>
    <property type="evidence" value="ECO:0007669"/>
    <property type="project" value="InterPro"/>
</dbReference>
<dbReference type="EMBL" id="SOAU01000001">
    <property type="protein sequence ID" value="TDT17304.1"/>
    <property type="molecule type" value="Genomic_DNA"/>
</dbReference>
<dbReference type="RefSeq" id="WP_133869601.1">
    <property type="nucleotide sequence ID" value="NZ_SOAU01000001.1"/>
</dbReference>
<dbReference type="OrthoDB" id="9776077at2"/>
<evidence type="ECO:0000259" key="7">
    <source>
        <dbReference type="Pfam" id="PF17103"/>
    </source>
</evidence>
<evidence type="ECO:0000259" key="5">
    <source>
        <dbReference type="Pfam" id="PF17101"/>
    </source>
</evidence>
<dbReference type="Pfam" id="PF11380">
    <property type="entry name" value="Stealth_CR2"/>
    <property type="match status" value="1"/>
</dbReference>
<comment type="similarity">
    <text evidence="1">Belongs to the stealth family.</text>
</comment>
<dbReference type="AlphaFoldDB" id="A0A4R7I2D6"/>
<dbReference type="GO" id="GO:0000271">
    <property type="term" value="P:polysaccharide biosynthetic process"/>
    <property type="evidence" value="ECO:0007669"/>
    <property type="project" value="UniProtKB-KW"/>
</dbReference>
<feature type="domain" description="Stealth protein CR1 conserved region 1" evidence="5">
    <location>
        <begin position="165"/>
        <end position="184"/>
    </location>
</feature>
<dbReference type="InterPro" id="IPR031357">
    <property type="entry name" value="Stealth_CR3"/>
</dbReference>
<evidence type="ECO:0000259" key="4">
    <source>
        <dbReference type="Pfam" id="PF11380"/>
    </source>
</evidence>
<keyword evidence="3" id="KW-0270">Exopolysaccharide synthesis</keyword>
<dbReference type="InterPro" id="IPR031358">
    <property type="entry name" value="Stealth_CR1"/>
</dbReference>
<feature type="domain" description="Stealth protein CR3 conserved region 3" evidence="6">
    <location>
        <begin position="353"/>
        <end position="399"/>
    </location>
</feature>
<reference evidence="8 9" key="1">
    <citation type="submission" date="2019-03" db="EMBL/GenBank/DDBJ databases">
        <title>Sequencing the genomes of 1000 actinobacteria strains.</title>
        <authorList>
            <person name="Klenk H.-P."/>
        </authorList>
    </citation>
    <scope>NUCLEOTIDE SEQUENCE [LARGE SCALE GENOMIC DNA]</scope>
    <source>
        <strain evidence="8 9">DSM 18936</strain>
    </source>
</reference>
<comment type="caution">
    <text evidence="8">The sequence shown here is derived from an EMBL/GenBank/DDBJ whole genome shotgun (WGS) entry which is preliminary data.</text>
</comment>
<accession>A0A4R7I2D6</accession>
<dbReference type="InterPro" id="IPR031356">
    <property type="entry name" value="Stealth_CR4"/>
</dbReference>
<feature type="domain" description="Stealth protein CR4 conserved region 4" evidence="7">
    <location>
        <begin position="438"/>
        <end position="473"/>
    </location>
</feature>